<accession>A0AAD4N6Y3</accession>
<gene>
    <name evidence="2" type="ORF">DdX_06079</name>
</gene>
<evidence type="ECO:0000313" key="2">
    <source>
        <dbReference type="EMBL" id="KAI1718964.1"/>
    </source>
</evidence>
<dbReference type="Proteomes" id="UP001201812">
    <property type="component" value="Unassembled WGS sequence"/>
</dbReference>
<proteinExistence type="predicted"/>
<feature type="region of interest" description="Disordered" evidence="1">
    <location>
        <begin position="1"/>
        <end position="49"/>
    </location>
</feature>
<comment type="caution">
    <text evidence="2">The sequence shown here is derived from an EMBL/GenBank/DDBJ whole genome shotgun (WGS) entry which is preliminary data.</text>
</comment>
<protein>
    <submittedName>
        <fullName evidence="2">Uncharacterized protein</fullName>
    </submittedName>
</protein>
<dbReference type="AlphaFoldDB" id="A0AAD4N6Y3"/>
<dbReference type="EMBL" id="JAKKPZ010000007">
    <property type="protein sequence ID" value="KAI1718964.1"/>
    <property type="molecule type" value="Genomic_DNA"/>
</dbReference>
<organism evidence="2 3">
    <name type="scientific">Ditylenchus destructor</name>
    <dbReference type="NCBI Taxonomy" id="166010"/>
    <lineage>
        <taxon>Eukaryota</taxon>
        <taxon>Metazoa</taxon>
        <taxon>Ecdysozoa</taxon>
        <taxon>Nematoda</taxon>
        <taxon>Chromadorea</taxon>
        <taxon>Rhabditida</taxon>
        <taxon>Tylenchina</taxon>
        <taxon>Tylenchomorpha</taxon>
        <taxon>Sphaerularioidea</taxon>
        <taxon>Anguinidae</taxon>
        <taxon>Anguininae</taxon>
        <taxon>Ditylenchus</taxon>
    </lineage>
</organism>
<keyword evidence="3" id="KW-1185">Reference proteome</keyword>
<feature type="compositionally biased region" description="Polar residues" evidence="1">
    <location>
        <begin position="20"/>
        <end position="32"/>
    </location>
</feature>
<name>A0AAD4N6Y3_9BILA</name>
<evidence type="ECO:0000256" key="1">
    <source>
        <dbReference type="SAM" id="MobiDB-lite"/>
    </source>
</evidence>
<evidence type="ECO:0000313" key="3">
    <source>
        <dbReference type="Proteomes" id="UP001201812"/>
    </source>
</evidence>
<sequence length="166" mass="19177">MPKRHPGTRHNSSSKRPLHSRTFQTRVPQIESSSKKVEKTQSSRLGTPKVNEDDVQLFHRHVVHRNNSQTIMLDGCGYDIYVVVYIKNRYMLKMIRFAKFGTPQCRSWIICHNIMENESSRKTNFHLGNVVITTVKKITNLSPFTVNAQAAVSNAPRRAPRIIHRQ</sequence>
<reference evidence="2" key="1">
    <citation type="submission" date="2022-01" db="EMBL/GenBank/DDBJ databases">
        <title>Genome Sequence Resource for Two Populations of Ditylenchus destructor, the Migratory Endoparasitic Phytonematode.</title>
        <authorList>
            <person name="Zhang H."/>
            <person name="Lin R."/>
            <person name="Xie B."/>
        </authorList>
    </citation>
    <scope>NUCLEOTIDE SEQUENCE</scope>
    <source>
        <strain evidence="2">BazhouSP</strain>
    </source>
</reference>
<feature type="compositionally biased region" description="Basic residues" evidence="1">
    <location>
        <begin position="1"/>
        <end position="19"/>
    </location>
</feature>